<comment type="caution">
    <text evidence="2">The sequence shown here is derived from an EMBL/GenBank/DDBJ whole genome shotgun (WGS) entry which is preliminary data.</text>
</comment>
<reference evidence="2" key="1">
    <citation type="journal article" date="2021" name="IMA Fungus">
        <title>Genomic characterization of three marine fungi, including Emericellopsis atlantica sp. nov. with signatures of a generalist lifestyle and marine biomass degradation.</title>
        <authorList>
            <person name="Hagestad O.C."/>
            <person name="Hou L."/>
            <person name="Andersen J.H."/>
            <person name="Hansen E.H."/>
            <person name="Altermark B."/>
            <person name="Li C."/>
            <person name="Kuhnert E."/>
            <person name="Cox R.J."/>
            <person name="Crous P.W."/>
            <person name="Spatafora J.W."/>
            <person name="Lail K."/>
            <person name="Amirebrahimi M."/>
            <person name="Lipzen A."/>
            <person name="Pangilinan J."/>
            <person name="Andreopoulos W."/>
            <person name="Hayes R.D."/>
            <person name="Ng V."/>
            <person name="Grigoriev I.V."/>
            <person name="Jackson S.A."/>
            <person name="Sutton T.D.S."/>
            <person name="Dobson A.D.W."/>
            <person name="Rama T."/>
        </authorList>
    </citation>
    <scope>NUCLEOTIDE SEQUENCE</scope>
    <source>
        <strain evidence="2">TRa018bII</strain>
    </source>
</reference>
<dbReference type="OrthoDB" id="3248909at2759"/>
<feature type="transmembrane region" description="Helical" evidence="1">
    <location>
        <begin position="460"/>
        <end position="483"/>
    </location>
</feature>
<name>A0A9P7YKL3_9HELO</name>
<evidence type="ECO:0000256" key="1">
    <source>
        <dbReference type="SAM" id="Phobius"/>
    </source>
</evidence>
<protein>
    <submittedName>
        <fullName evidence="2">Uncharacterized protein</fullName>
    </submittedName>
</protein>
<dbReference type="Pfam" id="PF11915">
    <property type="entry name" value="DUF3433"/>
    <property type="match status" value="1"/>
</dbReference>
<keyword evidence="3" id="KW-1185">Reference proteome</keyword>
<dbReference type="PANTHER" id="PTHR37544:SF3">
    <property type="entry name" value="SPRAY"/>
    <property type="match status" value="1"/>
</dbReference>
<dbReference type="AlphaFoldDB" id="A0A9P7YKL3"/>
<dbReference type="InterPro" id="IPR021840">
    <property type="entry name" value="DUF3433"/>
</dbReference>
<evidence type="ECO:0000313" key="2">
    <source>
        <dbReference type="EMBL" id="KAG9234738.1"/>
    </source>
</evidence>
<dbReference type="Proteomes" id="UP000824998">
    <property type="component" value="Unassembled WGS sequence"/>
</dbReference>
<feature type="transmembrane region" description="Helical" evidence="1">
    <location>
        <begin position="332"/>
        <end position="357"/>
    </location>
</feature>
<keyword evidence="1" id="KW-0472">Membrane</keyword>
<proteinExistence type="predicted"/>
<dbReference type="EMBL" id="MU251453">
    <property type="protein sequence ID" value="KAG9234738.1"/>
    <property type="molecule type" value="Genomic_DNA"/>
</dbReference>
<gene>
    <name evidence="2" type="ORF">BJ875DRAFT_530825</name>
</gene>
<keyword evidence="1" id="KW-0812">Transmembrane</keyword>
<keyword evidence="1" id="KW-1133">Transmembrane helix</keyword>
<feature type="transmembrane region" description="Helical" evidence="1">
    <location>
        <begin position="568"/>
        <end position="592"/>
    </location>
</feature>
<evidence type="ECO:0000313" key="3">
    <source>
        <dbReference type="Proteomes" id="UP000824998"/>
    </source>
</evidence>
<organism evidence="2 3">
    <name type="scientific">Amylocarpus encephaloides</name>
    <dbReference type="NCBI Taxonomy" id="45428"/>
    <lineage>
        <taxon>Eukaryota</taxon>
        <taxon>Fungi</taxon>
        <taxon>Dikarya</taxon>
        <taxon>Ascomycota</taxon>
        <taxon>Pezizomycotina</taxon>
        <taxon>Leotiomycetes</taxon>
        <taxon>Helotiales</taxon>
        <taxon>Helotiales incertae sedis</taxon>
        <taxon>Amylocarpus</taxon>
    </lineage>
</organism>
<dbReference type="PANTHER" id="PTHR37544">
    <property type="entry name" value="SPRAY-RELATED"/>
    <property type="match status" value="1"/>
</dbReference>
<sequence length="704" mass="77169">MLLVFWVPTPFQSAIFTARTVQRPATVQMETSGGLVPIQDQINVLDVPFLHIAYGIAWLGQQLLRFTTPTHAMLPFQSASKDVGNLTKETWVASTEVFSTSLNCTTAITKVNEVSGSYTFDNGNVDMGSLVFVSEEDDPNYIVAYLGYPDKGGNGIPSKLESRSCSKAHSNNSLAIWADNKYWQNETRSNVTALFCIPNYHTSRASVTVNASLGAVVDVVEDQSTVKSLNPLTSIFNHSTFDYIIASGVTPRGLRTGPGILDSIAPETEYEVPKQDASVKPLRTPDKLHKAFEKAHRVMFAAAFSTLITPPDSSTANSLGPVTRKDAPGAIILVRTVSVIVEAVLAVIAILACLLWYNSCTNPLFLSSDPASIAEMMSVLPPNQELTYDVKHSEVVTSSKLQRMVGKARYRLFVERQGPPRLEKLSPSSEGFFRADSHFLKDQSNTNDGLRPILPKEHRLTVGAVFMILLSSIIATIISIEMLTSKNNGIRLSTSGSIARSMIENIAHTAFATFLEPVWIILNRLLCLLLPFEQLRRVLAIATSSVDAKYTSIPPQLSVWRALQAKHFLLAAACVATLSTNILAVSLAALFFEQEITTIVPFSAKLSLSPKFASTVYPFQIFYKIAPAGSNTVNFRADEESNFAKFFTSHLQENGTVIDCVEQRRSNLQFDGGFSVEMKPLLTATLDETTLQFDGRPIQGMSTI</sequence>
<accession>A0A9P7YKL3</accession>